<accession>A0ABC8RF46</accession>
<dbReference type="PANTHER" id="PTHR21477:SF12">
    <property type="entry name" value="PROTEIN PHLOEM PROTEIN 2-LIKE A10"/>
    <property type="match status" value="1"/>
</dbReference>
<dbReference type="InterPro" id="IPR019141">
    <property type="entry name" value="DUF2045"/>
</dbReference>
<evidence type="ECO:0000313" key="2">
    <source>
        <dbReference type="EMBL" id="CAK9143579.1"/>
    </source>
</evidence>
<evidence type="ECO:0000256" key="1">
    <source>
        <dbReference type="SAM" id="Phobius"/>
    </source>
</evidence>
<reference evidence="2 3" key="1">
    <citation type="submission" date="2024-02" db="EMBL/GenBank/DDBJ databases">
        <authorList>
            <person name="Vignale AGUSTIN F."/>
            <person name="Sosa J E."/>
            <person name="Modenutti C."/>
        </authorList>
    </citation>
    <scope>NUCLEOTIDE SEQUENCE [LARGE SCALE GENOMIC DNA]</scope>
</reference>
<keyword evidence="1" id="KW-0472">Membrane</keyword>
<proteinExistence type="predicted"/>
<gene>
    <name evidence="2" type="ORF">ILEXP_LOCUS11296</name>
</gene>
<name>A0ABC8RF46_9AQUA</name>
<protein>
    <submittedName>
        <fullName evidence="2">Uncharacterized protein</fullName>
    </submittedName>
</protein>
<dbReference type="EMBL" id="CAUOFW020001314">
    <property type="protein sequence ID" value="CAK9143579.1"/>
    <property type="molecule type" value="Genomic_DNA"/>
</dbReference>
<keyword evidence="1" id="KW-1133">Transmembrane helix</keyword>
<feature type="transmembrane region" description="Helical" evidence="1">
    <location>
        <begin position="20"/>
        <end position="37"/>
    </location>
</feature>
<dbReference type="PANTHER" id="PTHR21477">
    <property type="entry name" value="ZGC:172139"/>
    <property type="match status" value="1"/>
</dbReference>
<keyword evidence="3" id="KW-1185">Reference proteome</keyword>
<organism evidence="2 3">
    <name type="scientific">Ilex paraguariensis</name>
    <name type="common">yerba mate</name>
    <dbReference type="NCBI Taxonomy" id="185542"/>
    <lineage>
        <taxon>Eukaryota</taxon>
        <taxon>Viridiplantae</taxon>
        <taxon>Streptophyta</taxon>
        <taxon>Embryophyta</taxon>
        <taxon>Tracheophyta</taxon>
        <taxon>Spermatophyta</taxon>
        <taxon>Magnoliopsida</taxon>
        <taxon>eudicotyledons</taxon>
        <taxon>Gunneridae</taxon>
        <taxon>Pentapetalae</taxon>
        <taxon>asterids</taxon>
        <taxon>campanulids</taxon>
        <taxon>Aquifoliales</taxon>
        <taxon>Aquifoliaceae</taxon>
        <taxon>Ilex</taxon>
    </lineage>
</organism>
<comment type="caution">
    <text evidence="2">The sequence shown here is derived from an EMBL/GenBank/DDBJ whole genome shotgun (WGS) entry which is preliminary data.</text>
</comment>
<keyword evidence="1" id="KW-0812">Transmembrane</keyword>
<dbReference type="AlphaFoldDB" id="A0ABC8RF46"/>
<sequence>MDLELVKSGLNFSKKKKKWLVLLAVFGFSSFGAYKVYNLPSVVRKRKRVVKLLGTLVSVAEMVSDSAETVSVVSKDLKEFLQSDSNKMPNSLKQLSKIARSDELSKSLIGVSEAMVAGV</sequence>
<evidence type="ECO:0000313" key="3">
    <source>
        <dbReference type="Proteomes" id="UP001642360"/>
    </source>
</evidence>
<dbReference type="Proteomes" id="UP001642360">
    <property type="component" value="Unassembled WGS sequence"/>
</dbReference>